<comment type="caution">
    <text evidence="9">The sequence shown here is derived from an EMBL/GenBank/DDBJ whole genome shotgun (WGS) entry which is preliminary data.</text>
</comment>
<evidence type="ECO:0000256" key="7">
    <source>
        <dbReference type="RuleBase" id="RU363032"/>
    </source>
</evidence>
<keyword evidence="2 7" id="KW-0813">Transport</keyword>
<dbReference type="AlphaFoldDB" id="A0A7C1CUW8"/>
<dbReference type="Gene3D" id="1.10.3720.10">
    <property type="entry name" value="MetI-like"/>
    <property type="match status" value="1"/>
</dbReference>
<evidence type="ECO:0000256" key="6">
    <source>
        <dbReference type="ARBA" id="ARBA00023136"/>
    </source>
</evidence>
<feature type="transmembrane region" description="Helical" evidence="7">
    <location>
        <begin position="214"/>
        <end position="236"/>
    </location>
</feature>
<dbReference type="InterPro" id="IPR051393">
    <property type="entry name" value="ABC_transporter_permease"/>
</dbReference>
<dbReference type="GO" id="GO:0055085">
    <property type="term" value="P:transmembrane transport"/>
    <property type="evidence" value="ECO:0007669"/>
    <property type="project" value="InterPro"/>
</dbReference>
<dbReference type="GO" id="GO:0005886">
    <property type="term" value="C:plasma membrane"/>
    <property type="evidence" value="ECO:0007669"/>
    <property type="project" value="UniProtKB-SubCell"/>
</dbReference>
<dbReference type="InterPro" id="IPR000515">
    <property type="entry name" value="MetI-like"/>
</dbReference>
<organism evidence="9">
    <name type="scientific">Mesotoga infera</name>
    <dbReference type="NCBI Taxonomy" id="1236046"/>
    <lineage>
        <taxon>Bacteria</taxon>
        <taxon>Thermotogati</taxon>
        <taxon>Thermotogota</taxon>
        <taxon>Thermotogae</taxon>
        <taxon>Kosmotogales</taxon>
        <taxon>Kosmotogaceae</taxon>
        <taxon>Mesotoga</taxon>
    </lineage>
</organism>
<dbReference type="PANTHER" id="PTHR30193">
    <property type="entry name" value="ABC TRANSPORTER PERMEASE PROTEIN"/>
    <property type="match status" value="1"/>
</dbReference>
<evidence type="ECO:0000256" key="2">
    <source>
        <dbReference type="ARBA" id="ARBA00022448"/>
    </source>
</evidence>
<keyword evidence="3" id="KW-1003">Cell membrane</keyword>
<gene>
    <name evidence="9" type="ORF">ENN47_00900</name>
</gene>
<protein>
    <submittedName>
        <fullName evidence="9">Sugar ABC transporter permease</fullName>
    </submittedName>
</protein>
<dbReference type="InterPro" id="IPR035906">
    <property type="entry name" value="MetI-like_sf"/>
</dbReference>
<dbReference type="SUPFAM" id="SSF161098">
    <property type="entry name" value="MetI-like"/>
    <property type="match status" value="1"/>
</dbReference>
<comment type="similarity">
    <text evidence="7">Belongs to the binding-protein-dependent transport system permease family.</text>
</comment>
<feature type="transmembrane region" description="Helical" evidence="7">
    <location>
        <begin position="75"/>
        <end position="94"/>
    </location>
</feature>
<keyword evidence="4 7" id="KW-0812">Transmembrane</keyword>
<evidence type="ECO:0000256" key="1">
    <source>
        <dbReference type="ARBA" id="ARBA00004651"/>
    </source>
</evidence>
<keyword evidence="6 7" id="KW-0472">Membrane</keyword>
<dbReference type="Proteomes" id="UP000886198">
    <property type="component" value="Unassembled WGS sequence"/>
</dbReference>
<dbReference type="PROSITE" id="PS50928">
    <property type="entry name" value="ABC_TM1"/>
    <property type="match status" value="1"/>
</dbReference>
<feature type="transmembrane region" description="Helical" evidence="7">
    <location>
        <begin position="12"/>
        <end position="33"/>
    </location>
</feature>
<feature type="transmembrane region" description="Helical" evidence="7">
    <location>
        <begin position="106"/>
        <end position="126"/>
    </location>
</feature>
<feature type="transmembrane region" description="Helical" evidence="7">
    <location>
        <begin position="156"/>
        <end position="179"/>
    </location>
</feature>
<sequence length="293" mass="32730">MDYLSKRVQILLFILPGLILVGLFVYGFTAWTLQVSFTNWRDVGSAGDFVGLDNYIRLFSTDRVFKASLVNTLKLTLVFIGVTVPLGLFLAVLLDLNLKGRQIFRLIFLLPLSFSFVASASMWTWMFSPQIGSINALLRAIGLGSLAQPWITSDKQALFCIAIAYVWQFSGFSTLVYYAGISGVAPEISEAAKIDGASTFQRYMKVIIPMQRPATLTVLMILLMYSLRVFDLVWLMTGGGPGSSSEILSTFMFRTAFNRNRFGYGASVGIVMFVISILIVIPFFARLRRSEYE</sequence>
<reference evidence="9" key="1">
    <citation type="journal article" date="2020" name="mSystems">
        <title>Genome- and Community-Level Interaction Insights into Carbon Utilization and Element Cycling Functions of Hydrothermarchaeota in Hydrothermal Sediment.</title>
        <authorList>
            <person name="Zhou Z."/>
            <person name="Liu Y."/>
            <person name="Xu W."/>
            <person name="Pan J."/>
            <person name="Luo Z.H."/>
            <person name="Li M."/>
        </authorList>
    </citation>
    <scope>NUCLEOTIDE SEQUENCE [LARGE SCALE GENOMIC DNA]</scope>
    <source>
        <strain evidence="9">SpSt-1179</strain>
    </source>
</reference>
<comment type="subcellular location">
    <subcellularLocation>
        <location evidence="1 7">Cell membrane</location>
        <topology evidence="1 7">Multi-pass membrane protein</topology>
    </subcellularLocation>
</comment>
<evidence type="ECO:0000256" key="5">
    <source>
        <dbReference type="ARBA" id="ARBA00022989"/>
    </source>
</evidence>
<feature type="domain" description="ABC transmembrane type-1" evidence="8">
    <location>
        <begin position="69"/>
        <end position="283"/>
    </location>
</feature>
<name>A0A7C1CUW8_9BACT</name>
<evidence type="ECO:0000256" key="3">
    <source>
        <dbReference type="ARBA" id="ARBA00022475"/>
    </source>
</evidence>
<evidence type="ECO:0000313" key="9">
    <source>
        <dbReference type="EMBL" id="HDP76749.1"/>
    </source>
</evidence>
<evidence type="ECO:0000259" key="8">
    <source>
        <dbReference type="PROSITE" id="PS50928"/>
    </source>
</evidence>
<dbReference type="PANTHER" id="PTHR30193:SF42">
    <property type="entry name" value="ABC TRANSPORTER PERMEASE PROTEIN"/>
    <property type="match status" value="1"/>
</dbReference>
<proteinExistence type="inferred from homology"/>
<dbReference type="EMBL" id="DSBT01000028">
    <property type="protein sequence ID" value="HDP76749.1"/>
    <property type="molecule type" value="Genomic_DNA"/>
</dbReference>
<dbReference type="CDD" id="cd06261">
    <property type="entry name" value="TM_PBP2"/>
    <property type="match status" value="1"/>
</dbReference>
<accession>A0A7C1CUW8</accession>
<evidence type="ECO:0000256" key="4">
    <source>
        <dbReference type="ARBA" id="ARBA00022692"/>
    </source>
</evidence>
<feature type="transmembrane region" description="Helical" evidence="7">
    <location>
        <begin position="262"/>
        <end position="285"/>
    </location>
</feature>
<dbReference type="Pfam" id="PF00528">
    <property type="entry name" value="BPD_transp_1"/>
    <property type="match status" value="1"/>
</dbReference>
<keyword evidence="5 7" id="KW-1133">Transmembrane helix</keyword>